<dbReference type="EMBL" id="JAENRR010000028">
    <property type="protein sequence ID" value="MBK3518149.1"/>
    <property type="molecule type" value="Genomic_DNA"/>
</dbReference>
<gene>
    <name evidence="1" type="ORF">JIV24_12460</name>
</gene>
<comment type="caution">
    <text evidence="1">The sequence shown here is derived from an EMBL/GenBank/DDBJ whole genome shotgun (WGS) entry which is preliminary data.</text>
</comment>
<evidence type="ECO:0000313" key="2">
    <source>
        <dbReference type="Proteomes" id="UP000605676"/>
    </source>
</evidence>
<reference evidence="1 2" key="1">
    <citation type="submission" date="2021-01" db="EMBL/GenBank/DDBJ databases">
        <title>Carboxyliciviraga sp.nov., isolated from coastal sediments.</title>
        <authorList>
            <person name="Lu D."/>
            <person name="Zhang T."/>
        </authorList>
    </citation>
    <scope>NUCLEOTIDE SEQUENCE [LARGE SCALE GENOMIC DNA]</scope>
    <source>
        <strain evidence="1 2">N1Y132</strain>
    </source>
</reference>
<evidence type="ECO:0008006" key="3">
    <source>
        <dbReference type="Google" id="ProtNLM"/>
    </source>
</evidence>
<dbReference type="PROSITE" id="PS51257">
    <property type="entry name" value="PROKAR_LIPOPROTEIN"/>
    <property type="match status" value="1"/>
</dbReference>
<keyword evidence="2" id="KW-1185">Reference proteome</keyword>
<dbReference type="InterPro" id="IPR046219">
    <property type="entry name" value="DUF6252"/>
</dbReference>
<accession>A0ABS1HLV6</accession>
<name>A0ABS1HLV6_9BACT</name>
<dbReference type="Proteomes" id="UP000605676">
    <property type="component" value="Unassembled WGS sequence"/>
</dbReference>
<sequence length="186" mass="20854">MKRQLLSFSKLTLPIMLIGIVLMGSGCEKDDKTPELPPITQSGENTFGCLVNGEVWLPKKGMITTPPYRVVNNQYKDGRWIIIANNSFQTINLTICNDSVLNGTSTFNMESLENCSSARFNDSTNNTDEYFFTNGDNYNGKVTISRFDLDELIISGTFYFDAISDKGNAVQIKEGRFDLNINSYEP</sequence>
<dbReference type="Pfam" id="PF19765">
    <property type="entry name" value="DUF6252"/>
    <property type="match status" value="1"/>
</dbReference>
<dbReference type="RefSeq" id="WP_200465378.1">
    <property type="nucleotide sequence ID" value="NZ_JAENRR010000028.1"/>
</dbReference>
<protein>
    <recommendedName>
        <fullName evidence="3">Lipocalin-like domain-containing protein</fullName>
    </recommendedName>
</protein>
<proteinExistence type="predicted"/>
<evidence type="ECO:0000313" key="1">
    <source>
        <dbReference type="EMBL" id="MBK3518149.1"/>
    </source>
</evidence>
<organism evidence="1 2">
    <name type="scientific">Carboxylicivirga marina</name>
    <dbReference type="NCBI Taxonomy" id="2800988"/>
    <lineage>
        <taxon>Bacteria</taxon>
        <taxon>Pseudomonadati</taxon>
        <taxon>Bacteroidota</taxon>
        <taxon>Bacteroidia</taxon>
        <taxon>Marinilabiliales</taxon>
        <taxon>Marinilabiliaceae</taxon>
        <taxon>Carboxylicivirga</taxon>
    </lineage>
</organism>